<dbReference type="Proteomes" id="UP000793456">
    <property type="component" value="Chromosome III"/>
</dbReference>
<sequence>CFKDIIISKFKWKGGYKQEQQTSLVSSMDFMAMKRSQLYSMANNPYSTPQQPGGGPYPPSQTYPSPPPHRYPMSMQGRGQMGMGGMQYPQQQQVAPYGQQGMGGYSQQQQQQQQQQAGQQGTPTYFSPPQQTPPGLTQSPYLQPRPPPQQPEGSISLRRVTLANSPSLDQNRAEQNGAVEREQYKTGEITTELDRKEKIRENMEEKQKTGRNRTGKYRNRDAILQDQDQGR</sequence>
<keyword evidence="2" id="KW-1185">Reference proteome</keyword>
<dbReference type="EMBL" id="CM011676">
    <property type="protein sequence ID" value="TMS21176.1"/>
    <property type="molecule type" value="Genomic_DNA"/>
</dbReference>
<name>A0ACD3RNS7_LARCR</name>
<protein>
    <submittedName>
        <fullName evidence="1">Uncharacterized protein</fullName>
    </submittedName>
</protein>
<evidence type="ECO:0000313" key="1">
    <source>
        <dbReference type="EMBL" id="TMS21176.1"/>
    </source>
</evidence>
<comment type="caution">
    <text evidence="1">The sequence shown here is derived from an EMBL/GenBank/DDBJ whole genome shotgun (WGS) entry which is preliminary data.</text>
</comment>
<gene>
    <name evidence="1" type="ORF">E3U43_015149</name>
</gene>
<organism evidence="1 2">
    <name type="scientific">Larimichthys crocea</name>
    <name type="common">Large yellow croaker</name>
    <name type="synonym">Pseudosciaena crocea</name>
    <dbReference type="NCBI Taxonomy" id="215358"/>
    <lineage>
        <taxon>Eukaryota</taxon>
        <taxon>Metazoa</taxon>
        <taxon>Chordata</taxon>
        <taxon>Craniata</taxon>
        <taxon>Vertebrata</taxon>
        <taxon>Euteleostomi</taxon>
        <taxon>Actinopterygii</taxon>
        <taxon>Neopterygii</taxon>
        <taxon>Teleostei</taxon>
        <taxon>Neoteleostei</taxon>
        <taxon>Acanthomorphata</taxon>
        <taxon>Eupercaria</taxon>
        <taxon>Sciaenidae</taxon>
        <taxon>Larimichthys</taxon>
    </lineage>
</organism>
<accession>A0ACD3RNS7</accession>
<reference evidence="1" key="1">
    <citation type="submission" date="2018-11" db="EMBL/GenBank/DDBJ databases">
        <title>The sequence and de novo assembly of Larimichthys crocea genome using PacBio and Hi-C technologies.</title>
        <authorList>
            <person name="Xu P."/>
            <person name="Chen B."/>
            <person name="Zhou Z."/>
            <person name="Ke Q."/>
            <person name="Wu Y."/>
            <person name="Bai H."/>
            <person name="Pu F."/>
        </authorList>
    </citation>
    <scope>NUCLEOTIDE SEQUENCE</scope>
    <source>
        <tissue evidence="1">Muscle</tissue>
    </source>
</reference>
<feature type="non-terminal residue" evidence="1">
    <location>
        <position position="1"/>
    </location>
</feature>
<proteinExistence type="predicted"/>
<evidence type="ECO:0000313" key="2">
    <source>
        <dbReference type="Proteomes" id="UP000793456"/>
    </source>
</evidence>